<organism evidence="9 10">
    <name type="scientific">Methylobacter tundripaludum</name>
    <dbReference type="NCBI Taxonomy" id="173365"/>
    <lineage>
        <taxon>Bacteria</taxon>
        <taxon>Pseudomonadati</taxon>
        <taxon>Pseudomonadota</taxon>
        <taxon>Gammaproteobacteria</taxon>
        <taxon>Methylococcales</taxon>
        <taxon>Methylococcaceae</taxon>
        <taxon>Methylobacter</taxon>
    </lineage>
</organism>
<dbReference type="AlphaFoldDB" id="A0A2S6H9I1"/>
<name>A0A2S6H9I1_9GAMM</name>
<dbReference type="GO" id="GO:0003856">
    <property type="term" value="F:3-dehydroquinate synthase activity"/>
    <property type="evidence" value="ECO:0007669"/>
    <property type="project" value="TreeGrafter"/>
</dbReference>
<dbReference type="PANTHER" id="PTHR43622">
    <property type="entry name" value="3-DEHYDROQUINATE SYNTHASE"/>
    <property type="match status" value="1"/>
</dbReference>
<dbReference type="PIRSF" id="PIRSF001455">
    <property type="entry name" value="DHQ_synth"/>
    <property type="match status" value="1"/>
</dbReference>
<dbReference type="GO" id="GO:0009073">
    <property type="term" value="P:aromatic amino acid family biosynthetic process"/>
    <property type="evidence" value="ECO:0007669"/>
    <property type="project" value="InterPro"/>
</dbReference>
<keyword evidence="5" id="KW-0456">Lyase</keyword>
<dbReference type="SUPFAM" id="SSF56796">
    <property type="entry name" value="Dehydroquinate synthase-like"/>
    <property type="match status" value="1"/>
</dbReference>
<dbReference type="CDD" id="cd08195">
    <property type="entry name" value="DHQS"/>
    <property type="match status" value="1"/>
</dbReference>
<keyword evidence="6" id="KW-0170">Cobalt</keyword>
<reference evidence="9 10" key="1">
    <citation type="submission" date="2018-02" db="EMBL/GenBank/DDBJ databases">
        <title>Subsurface microbial communities from deep shales in Ohio and West Virginia, USA.</title>
        <authorList>
            <person name="Wrighton K."/>
        </authorList>
    </citation>
    <scope>NUCLEOTIDE SEQUENCE [LARGE SCALE GENOMIC DNA]</scope>
    <source>
        <strain evidence="9 10">OWC-DMM</strain>
    </source>
</reference>
<evidence type="ECO:0000256" key="2">
    <source>
        <dbReference type="ARBA" id="ARBA00001941"/>
    </source>
</evidence>
<evidence type="ECO:0000313" key="9">
    <source>
        <dbReference type="EMBL" id="PPK74137.1"/>
    </source>
</evidence>
<dbReference type="PANTHER" id="PTHR43622:SF1">
    <property type="entry name" value="3-DEHYDROQUINATE SYNTHASE"/>
    <property type="match status" value="1"/>
</dbReference>
<evidence type="ECO:0000256" key="3">
    <source>
        <dbReference type="ARBA" id="ARBA00022723"/>
    </source>
</evidence>
<keyword evidence="3" id="KW-0479">Metal-binding</keyword>
<gene>
    <name evidence="9" type="ORF">B0F87_11168</name>
</gene>
<evidence type="ECO:0000256" key="4">
    <source>
        <dbReference type="ARBA" id="ARBA00023027"/>
    </source>
</evidence>
<dbReference type="Pfam" id="PF01761">
    <property type="entry name" value="DHQ_synthase"/>
    <property type="match status" value="1"/>
</dbReference>
<evidence type="ECO:0000256" key="1">
    <source>
        <dbReference type="ARBA" id="ARBA00001911"/>
    </source>
</evidence>
<dbReference type="RefSeq" id="WP_181050150.1">
    <property type="nucleotide sequence ID" value="NZ_PTIZ01000011.1"/>
</dbReference>
<feature type="domain" description="3-dehydroquinate synthase N-terminal" evidence="7">
    <location>
        <begin position="53"/>
        <end position="164"/>
    </location>
</feature>
<evidence type="ECO:0000259" key="8">
    <source>
        <dbReference type="Pfam" id="PF24621"/>
    </source>
</evidence>
<keyword evidence="4" id="KW-0520">NAD</keyword>
<proteinExistence type="predicted"/>
<dbReference type="InterPro" id="IPR030963">
    <property type="entry name" value="DHQ_synth_fam"/>
</dbReference>
<accession>A0A2S6H9I1</accession>
<evidence type="ECO:0000259" key="7">
    <source>
        <dbReference type="Pfam" id="PF01761"/>
    </source>
</evidence>
<sequence length="364" mass="40268">MQESFDVSSSTGNYTVVAGTNLLKRVIAQHSEAIFMVDERLESVLPESITKRILIKANETTKSLECMPEVMLKMREAGANRTSHLVAIGGGVIQDIATFAASTYMRGIQWTYMPTTLLGMADSCIGGKSSINVLGYKNLIGNFYPPVDILIDMAFIKTLNEEQVVGGLYEAAKICYARGYKQFLEYLNESPSFPMNSDNAQRVIVHALKTKKWFIETDEFDQNERLLLNFGHTFGHALEAGTDFGISHGIAVGIGMVVAVEYAKTSDLLSPTGISHAEHLIRHVKSMLGDGLEKVIANPPKIDLALIMEKFNNDKKHRTEFYRMVVPKGDGGLELISESRTDAVRNRIKLAYQVGLADIGYANY</sequence>
<comment type="cofactor">
    <cofactor evidence="2">
        <name>Co(2+)</name>
        <dbReference type="ChEBI" id="CHEBI:48828"/>
    </cofactor>
</comment>
<dbReference type="Gene3D" id="1.20.1090.10">
    <property type="entry name" value="Dehydroquinate synthase-like - alpha domain"/>
    <property type="match status" value="1"/>
</dbReference>
<dbReference type="InterPro" id="IPR050071">
    <property type="entry name" value="Dehydroquinate_synthase"/>
</dbReference>
<dbReference type="Gene3D" id="3.40.50.1970">
    <property type="match status" value="1"/>
</dbReference>
<dbReference type="Pfam" id="PF24621">
    <property type="entry name" value="DHQS_C"/>
    <property type="match status" value="1"/>
</dbReference>
<feature type="domain" description="3-dehydroquinate synthase C-terminal" evidence="8">
    <location>
        <begin position="167"/>
        <end position="316"/>
    </location>
</feature>
<dbReference type="EMBL" id="PTIZ01000011">
    <property type="protein sequence ID" value="PPK74137.1"/>
    <property type="molecule type" value="Genomic_DNA"/>
</dbReference>
<dbReference type="Proteomes" id="UP000240010">
    <property type="component" value="Unassembled WGS sequence"/>
</dbReference>
<dbReference type="InterPro" id="IPR030960">
    <property type="entry name" value="DHQS/DOIS_N"/>
</dbReference>
<evidence type="ECO:0000313" key="10">
    <source>
        <dbReference type="Proteomes" id="UP000240010"/>
    </source>
</evidence>
<dbReference type="GO" id="GO:0046872">
    <property type="term" value="F:metal ion binding"/>
    <property type="evidence" value="ECO:0007669"/>
    <property type="project" value="UniProtKB-KW"/>
</dbReference>
<evidence type="ECO:0000256" key="6">
    <source>
        <dbReference type="ARBA" id="ARBA00023285"/>
    </source>
</evidence>
<evidence type="ECO:0000256" key="5">
    <source>
        <dbReference type="ARBA" id="ARBA00023239"/>
    </source>
</evidence>
<protein>
    <submittedName>
        <fullName evidence="9">3-dehydroquinate synthase</fullName>
    </submittedName>
</protein>
<comment type="cofactor">
    <cofactor evidence="1">
        <name>NAD(+)</name>
        <dbReference type="ChEBI" id="CHEBI:57540"/>
    </cofactor>
</comment>
<comment type="caution">
    <text evidence="9">The sequence shown here is derived from an EMBL/GenBank/DDBJ whole genome shotgun (WGS) entry which is preliminary data.</text>
</comment>
<dbReference type="InterPro" id="IPR056179">
    <property type="entry name" value="DHQS_C"/>
</dbReference>